<evidence type="ECO:0000256" key="8">
    <source>
        <dbReference type="ARBA" id="ARBA00022840"/>
    </source>
</evidence>
<dbReference type="PROSITE" id="PS50109">
    <property type="entry name" value="HIS_KIN"/>
    <property type="match status" value="1"/>
</dbReference>
<dbReference type="InterPro" id="IPR000014">
    <property type="entry name" value="PAS"/>
</dbReference>
<comment type="catalytic activity">
    <reaction evidence="1">
        <text>ATP + protein L-histidine = ADP + protein N-phospho-L-histidine.</text>
        <dbReference type="EC" id="2.7.13.3"/>
    </reaction>
</comment>
<proteinExistence type="predicted"/>
<dbReference type="InterPro" id="IPR004358">
    <property type="entry name" value="Sig_transdc_His_kin-like_C"/>
</dbReference>
<evidence type="ECO:0000313" key="15">
    <source>
        <dbReference type="EMBL" id="KAA0874159.1"/>
    </source>
</evidence>
<dbReference type="EC" id="2.7.13.3" evidence="3"/>
<evidence type="ECO:0000256" key="1">
    <source>
        <dbReference type="ARBA" id="ARBA00000085"/>
    </source>
</evidence>
<evidence type="ECO:0000256" key="4">
    <source>
        <dbReference type="ARBA" id="ARBA00022679"/>
    </source>
</evidence>
<comment type="subcellular location">
    <subcellularLocation>
        <location evidence="2">Membrane</location>
        <topology evidence="2">Multi-pass membrane protein</topology>
    </subcellularLocation>
</comment>
<dbReference type="RefSeq" id="WP_149391391.1">
    <property type="nucleotide sequence ID" value="NZ_SMRS01000007.1"/>
</dbReference>
<dbReference type="Gene3D" id="3.30.450.20">
    <property type="entry name" value="PAS domain"/>
    <property type="match status" value="1"/>
</dbReference>
<keyword evidence="5 12" id="KW-0812">Transmembrane</keyword>
<keyword evidence="6" id="KW-0547">Nucleotide-binding</keyword>
<dbReference type="InterPro" id="IPR036097">
    <property type="entry name" value="HisK_dim/P_sf"/>
</dbReference>
<dbReference type="InterPro" id="IPR035965">
    <property type="entry name" value="PAS-like_dom_sf"/>
</dbReference>
<dbReference type="GO" id="GO:0030295">
    <property type="term" value="F:protein kinase activator activity"/>
    <property type="evidence" value="ECO:0007669"/>
    <property type="project" value="TreeGrafter"/>
</dbReference>
<accession>A0A5A9W1S1</accession>
<keyword evidence="16" id="KW-1185">Reference proteome</keyword>
<dbReference type="PRINTS" id="PR00344">
    <property type="entry name" value="BCTRLSENSOR"/>
</dbReference>
<evidence type="ECO:0000256" key="10">
    <source>
        <dbReference type="ARBA" id="ARBA00023012"/>
    </source>
</evidence>
<evidence type="ECO:0000259" key="14">
    <source>
        <dbReference type="PROSITE" id="PS50109"/>
    </source>
</evidence>
<evidence type="ECO:0000256" key="12">
    <source>
        <dbReference type="SAM" id="Phobius"/>
    </source>
</evidence>
<evidence type="ECO:0000256" key="5">
    <source>
        <dbReference type="ARBA" id="ARBA00022692"/>
    </source>
</evidence>
<dbReference type="InterPro" id="IPR050351">
    <property type="entry name" value="BphY/WalK/GraS-like"/>
</dbReference>
<reference evidence="15 16" key="1">
    <citation type="submission" date="2019-03" db="EMBL/GenBank/DDBJ databases">
        <title>Nitrincola sp. nov. isolated from an Indian soda lake.</title>
        <authorList>
            <person name="Joshi A."/>
            <person name="Thite S.V."/>
            <person name="Joseph N."/>
            <person name="Dhotre D."/>
            <person name="Moorthy M."/>
            <person name="Shouche Y.S."/>
        </authorList>
    </citation>
    <scope>NUCLEOTIDE SEQUENCE [LARGE SCALE GENOMIC DNA]</scope>
    <source>
        <strain evidence="15 16">MEB193</strain>
    </source>
</reference>
<gene>
    <name evidence="15" type="ORF">E1H14_10315</name>
</gene>
<evidence type="ECO:0000256" key="11">
    <source>
        <dbReference type="ARBA" id="ARBA00023136"/>
    </source>
</evidence>
<dbReference type="Gene3D" id="1.10.287.130">
    <property type="match status" value="1"/>
</dbReference>
<dbReference type="GO" id="GO:0000156">
    <property type="term" value="F:phosphorelay response regulator activity"/>
    <property type="evidence" value="ECO:0007669"/>
    <property type="project" value="TreeGrafter"/>
</dbReference>
<dbReference type="PANTHER" id="PTHR42878">
    <property type="entry name" value="TWO-COMPONENT HISTIDINE KINASE"/>
    <property type="match status" value="1"/>
</dbReference>
<evidence type="ECO:0000256" key="3">
    <source>
        <dbReference type="ARBA" id="ARBA00012438"/>
    </source>
</evidence>
<organism evidence="15 16">
    <name type="scientific">Nitrincola tapanii</name>
    <dbReference type="NCBI Taxonomy" id="1708751"/>
    <lineage>
        <taxon>Bacteria</taxon>
        <taxon>Pseudomonadati</taxon>
        <taxon>Pseudomonadota</taxon>
        <taxon>Gammaproteobacteria</taxon>
        <taxon>Oceanospirillales</taxon>
        <taxon>Oceanospirillaceae</taxon>
        <taxon>Nitrincola</taxon>
    </lineage>
</organism>
<dbReference type="SUPFAM" id="SSF47384">
    <property type="entry name" value="Homodimeric domain of signal transducing histidine kinase"/>
    <property type="match status" value="1"/>
</dbReference>
<dbReference type="GO" id="GO:0007234">
    <property type="term" value="P:osmosensory signaling via phosphorelay pathway"/>
    <property type="evidence" value="ECO:0007669"/>
    <property type="project" value="TreeGrafter"/>
</dbReference>
<dbReference type="InterPro" id="IPR013656">
    <property type="entry name" value="PAS_4"/>
</dbReference>
<dbReference type="GO" id="GO:0016020">
    <property type="term" value="C:membrane"/>
    <property type="evidence" value="ECO:0007669"/>
    <property type="project" value="UniProtKB-SubCell"/>
</dbReference>
<dbReference type="SMART" id="SM00091">
    <property type="entry name" value="PAS"/>
    <property type="match status" value="1"/>
</dbReference>
<feature type="transmembrane region" description="Helical" evidence="12">
    <location>
        <begin position="177"/>
        <end position="200"/>
    </location>
</feature>
<feature type="domain" description="Histidine kinase" evidence="14">
    <location>
        <begin position="225"/>
        <end position="444"/>
    </location>
</feature>
<dbReference type="GO" id="GO:0000155">
    <property type="term" value="F:phosphorelay sensor kinase activity"/>
    <property type="evidence" value="ECO:0007669"/>
    <property type="project" value="InterPro"/>
</dbReference>
<dbReference type="NCBIfam" id="TIGR00229">
    <property type="entry name" value="sensory_box"/>
    <property type="match status" value="1"/>
</dbReference>
<protein>
    <recommendedName>
        <fullName evidence="3">histidine kinase</fullName>
        <ecNumber evidence="3">2.7.13.3</ecNumber>
    </recommendedName>
</protein>
<sequence>MILRRLLITLLCCLSGHTLYAAETSRLADNSLLSFFEQHDSIMLMIDPQDSRILKANKAAARFYGYSQSALEKMSIKEINTLTPVQIEEEMQLALSEARNYFIFRHRLADGEIRTVESRTRLYAIEGKELLVSVIHDITPGRDLDQALWHYQDRLEARVQEQVELLDKERQTHQQRIYFALVLQGALILLLALISIRLFFLKRDKQRLLKQQTQTNRELQRLNEIMAHHFQEPSRRLVTYAQLLQRKGSFDYDPETRTALEFMQQQSSRLNLLVHDIQRFLALNAPPPKADWVSSQEILDLCLARFEPQLKKCSAQIICGSPLPDVFFPRRFLSLIFEVLIENACRYSRPQVALKLEIQSRTEGGWVHFYLRDNGQGIEADFREKVFELFYSLSAKTESDSSGIGLTLARKILALYGGWIRINDAKLPNEESGVCVEFAIKEPML</sequence>
<dbReference type="Proteomes" id="UP000325302">
    <property type="component" value="Unassembled WGS sequence"/>
</dbReference>
<evidence type="ECO:0000256" key="13">
    <source>
        <dbReference type="SAM" id="SignalP"/>
    </source>
</evidence>
<evidence type="ECO:0000313" key="16">
    <source>
        <dbReference type="Proteomes" id="UP000325302"/>
    </source>
</evidence>
<feature type="signal peptide" evidence="13">
    <location>
        <begin position="1"/>
        <end position="21"/>
    </location>
</feature>
<dbReference type="SUPFAM" id="SSF55785">
    <property type="entry name" value="PYP-like sensor domain (PAS domain)"/>
    <property type="match status" value="1"/>
</dbReference>
<keyword evidence="7" id="KW-0418">Kinase</keyword>
<name>A0A5A9W1S1_9GAMM</name>
<dbReference type="PANTHER" id="PTHR42878:SF7">
    <property type="entry name" value="SENSOR HISTIDINE KINASE GLRK"/>
    <property type="match status" value="1"/>
</dbReference>
<dbReference type="AlphaFoldDB" id="A0A5A9W1S1"/>
<dbReference type="Gene3D" id="3.30.565.10">
    <property type="entry name" value="Histidine kinase-like ATPase, C-terminal domain"/>
    <property type="match status" value="1"/>
</dbReference>
<dbReference type="GO" id="GO:0005524">
    <property type="term" value="F:ATP binding"/>
    <property type="evidence" value="ECO:0007669"/>
    <property type="project" value="UniProtKB-KW"/>
</dbReference>
<keyword evidence="8" id="KW-0067">ATP-binding</keyword>
<dbReference type="OrthoDB" id="9804645at2"/>
<dbReference type="CDD" id="cd00130">
    <property type="entry name" value="PAS"/>
    <property type="match status" value="1"/>
</dbReference>
<dbReference type="Pfam" id="PF08448">
    <property type="entry name" value="PAS_4"/>
    <property type="match status" value="1"/>
</dbReference>
<keyword evidence="13" id="KW-0732">Signal</keyword>
<evidence type="ECO:0000256" key="7">
    <source>
        <dbReference type="ARBA" id="ARBA00022777"/>
    </source>
</evidence>
<dbReference type="Pfam" id="PF02518">
    <property type="entry name" value="HATPase_c"/>
    <property type="match status" value="1"/>
</dbReference>
<dbReference type="InterPro" id="IPR003594">
    <property type="entry name" value="HATPase_dom"/>
</dbReference>
<keyword evidence="10" id="KW-0902">Two-component regulatory system</keyword>
<dbReference type="InterPro" id="IPR036890">
    <property type="entry name" value="HATPase_C_sf"/>
</dbReference>
<evidence type="ECO:0000256" key="6">
    <source>
        <dbReference type="ARBA" id="ARBA00022741"/>
    </source>
</evidence>
<evidence type="ECO:0000256" key="2">
    <source>
        <dbReference type="ARBA" id="ARBA00004141"/>
    </source>
</evidence>
<dbReference type="SMART" id="SM00387">
    <property type="entry name" value="HATPase_c"/>
    <property type="match status" value="1"/>
</dbReference>
<feature type="chain" id="PRO_5022901767" description="histidine kinase" evidence="13">
    <location>
        <begin position="22"/>
        <end position="445"/>
    </location>
</feature>
<keyword evidence="9 12" id="KW-1133">Transmembrane helix</keyword>
<dbReference type="EMBL" id="SMRS01000007">
    <property type="protein sequence ID" value="KAA0874159.1"/>
    <property type="molecule type" value="Genomic_DNA"/>
</dbReference>
<dbReference type="InterPro" id="IPR005467">
    <property type="entry name" value="His_kinase_dom"/>
</dbReference>
<comment type="caution">
    <text evidence="15">The sequence shown here is derived from an EMBL/GenBank/DDBJ whole genome shotgun (WGS) entry which is preliminary data.</text>
</comment>
<evidence type="ECO:0000256" key="9">
    <source>
        <dbReference type="ARBA" id="ARBA00022989"/>
    </source>
</evidence>
<dbReference type="SUPFAM" id="SSF55874">
    <property type="entry name" value="ATPase domain of HSP90 chaperone/DNA topoisomerase II/histidine kinase"/>
    <property type="match status" value="1"/>
</dbReference>
<keyword evidence="11 12" id="KW-0472">Membrane</keyword>
<keyword evidence="4" id="KW-0808">Transferase</keyword>